<protein>
    <recommendedName>
        <fullName evidence="3">DUF4261 domain-containing protein</fullName>
    </recommendedName>
</protein>
<reference evidence="1 2" key="1">
    <citation type="submission" date="2019-01" db="EMBL/GenBank/DDBJ databases">
        <authorList>
            <person name="Brito A."/>
        </authorList>
    </citation>
    <scope>NUCLEOTIDE SEQUENCE [LARGE SCALE GENOMIC DNA]</scope>
    <source>
        <strain evidence="1">1</strain>
    </source>
</reference>
<evidence type="ECO:0008006" key="3">
    <source>
        <dbReference type="Google" id="ProtNLM"/>
    </source>
</evidence>
<name>A0A563VSY1_9CYAN</name>
<dbReference type="Proteomes" id="UP000320055">
    <property type="component" value="Unassembled WGS sequence"/>
</dbReference>
<organism evidence="1 2">
    <name type="scientific">Hyella patelloides LEGE 07179</name>
    <dbReference type="NCBI Taxonomy" id="945734"/>
    <lineage>
        <taxon>Bacteria</taxon>
        <taxon>Bacillati</taxon>
        <taxon>Cyanobacteriota</taxon>
        <taxon>Cyanophyceae</taxon>
        <taxon>Pleurocapsales</taxon>
        <taxon>Hyellaceae</taxon>
        <taxon>Hyella</taxon>
    </lineage>
</organism>
<dbReference type="AlphaFoldDB" id="A0A563VSY1"/>
<evidence type="ECO:0000313" key="1">
    <source>
        <dbReference type="EMBL" id="VEP14497.1"/>
    </source>
</evidence>
<gene>
    <name evidence="1" type="ORF">H1P_2690006</name>
</gene>
<dbReference type="RefSeq" id="WP_144873142.1">
    <property type="nucleotide sequence ID" value="NZ_LR214012.1"/>
</dbReference>
<evidence type="ECO:0000313" key="2">
    <source>
        <dbReference type="Proteomes" id="UP000320055"/>
    </source>
</evidence>
<sequence length="283" mass="32278">MSPNQPDLLKNKIVVCIPIALESREAIALSLLKRHGMNYVFAGGIFQDRTTDEYCLIDICDRECASEAVRAVLPLADRQQWTKDRQDSDLASLFRLLGQDRISNTTLEQIDNYQQIVYLISNDVGYGSCLKIAKFTQVFLSIGGIAVKVDSAGIVHERDKWLANYNSEDVFDIYSLFVTLVEGDDCYYSCGMSNFAKADVSIDITEDMGLAIYVVNVFNYHRLTEPVILKDGQTFQPDIECPIYQMQWSECNQYEINDPRSNPYGKWHLSRVTNDLDITYRIN</sequence>
<dbReference type="OrthoDB" id="4158605at2"/>
<proteinExistence type="predicted"/>
<dbReference type="EMBL" id="CAACVJ010000189">
    <property type="protein sequence ID" value="VEP14497.1"/>
    <property type="molecule type" value="Genomic_DNA"/>
</dbReference>
<keyword evidence="2" id="KW-1185">Reference proteome</keyword>
<accession>A0A563VSY1</accession>